<organism evidence="1 2">
    <name type="scientific">Chitinophaga silvatica</name>
    <dbReference type="NCBI Taxonomy" id="2282649"/>
    <lineage>
        <taxon>Bacteria</taxon>
        <taxon>Pseudomonadati</taxon>
        <taxon>Bacteroidota</taxon>
        <taxon>Chitinophagia</taxon>
        <taxon>Chitinophagales</taxon>
        <taxon>Chitinophagaceae</taxon>
        <taxon>Chitinophaga</taxon>
    </lineage>
</organism>
<dbReference type="OrthoDB" id="9814791at2"/>
<gene>
    <name evidence="1" type="ORF">DVR12_25105</name>
</gene>
<keyword evidence="2" id="KW-1185">Reference proteome</keyword>
<dbReference type="Proteomes" id="UP000260644">
    <property type="component" value="Unassembled WGS sequence"/>
</dbReference>
<dbReference type="AlphaFoldDB" id="A0A3E1Y309"/>
<proteinExistence type="predicted"/>
<name>A0A3E1Y309_9BACT</name>
<accession>A0A3E1Y309</accession>
<reference evidence="1 2" key="1">
    <citation type="submission" date="2018-07" db="EMBL/GenBank/DDBJ databases">
        <title>Chitinophaga K2CV101002-2 sp. nov., isolated from a monsoon evergreen broad-leaved forest soil.</title>
        <authorList>
            <person name="Lv Y."/>
        </authorList>
    </citation>
    <scope>NUCLEOTIDE SEQUENCE [LARGE SCALE GENOMIC DNA]</scope>
    <source>
        <strain evidence="1 2">GDMCC 1.1288</strain>
    </source>
</reference>
<evidence type="ECO:0000313" key="1">
    <source>
        <dbReference type="EMBL" id="RFS19089.1"/>
    </source>
</evidence>
<protein>
    <recommendedName>
        <fullName evidence="3">Glycolipid-binding domain-containing protein</fullName>
    </recommendedName>
</protein>
<dbReference type="Pfam" id="PF06475">
    <property type="entry name" value="Glycolipid_bind"/>
    <property type="match status" value="1"/>
</dbReference>
<dbReference type="RefSeq" id="WP_116978567.1">
    <property type="nucleotide sequence ID" value="NZ_QPMM01000016.1"/>
</dbReference>
<dbReference type="EMBL" id="QPMM01000016">
    <property type="protein sequence ID" value="RFS19089.1"/>
    <property type="molecule type" value="Genomic_DNA"/>
</dbReference>
<comment type="caution">
    <text evidence="1">The sequence shown here is derived from an EMBL/GenBank/DDBJ whole genome shotgun (WGS) entry which is preliminary data.</text>
</comment>
<evidence type="ECO:0000313" key="2">
    <source>
        <dbReference type="Proteomes" id="UP000260644"/>
    </source>
</evidence>
<dbReference type="SUPFAM" id="SSF159275">
    <property type="entry name" value="PA1994-like"/>
    <property type="match status" value="1"/>
</dbReference>
<evidence type="ECO:0008006" key="3">
    <source>
        <dbReference type="Google" id="ProtNLM"/>
    </source>
</evidence>
<sequence length="183" mass="21761">MKPIIWKATKWPAIEYFTLQNKGQGMVASGSINGVKDQIPFCIRYKVELTADWRITTFHIREESIQSKELILTSDLEGHWFDKDNNQIELFDNCLDIDISLTPFTNTLPIKRLQFDNKESKVLDILYIKLPEFELQKVQQRYTRITQHEYLYENISTDFSAKIPYDEFYLVKNYPGIFERITY</sequence>
<dbReference type="InterPro" id="IPR009467">
    <property type="entry name" value="Glycolipid-bd_prot_put"/>
</dbReference>